<feature type="compositionally biased region" description="Basic and acidic residues" evidence="1">
    <location>
        <begin position="74"/>
        <end position="100"/>
    </location>
</feature>
<feature type="compositionally biased region" description="Polar residues" evidence="1">
    <location>
        <begin position="279"/>
        <end position="292"/>
    </location>
</feature>
<dbReference type="WBParaSite" id="PSAMB.scaffold1330size32858.g12602.t1">
    <property type="protein sequence ID" value="PSAMB.scaffold1330size32858.g12602.t1"/>
    <property type="gene ID" value="PSAMB.scaffold1330size32858.g12602"/>
</dbReference>
<keyword evidence="2" id="KW-1185">Reference proteome</keyword>
<feature type="region of interest" description="Disordered" evidence="1">
    <location>
        <begin position="74"/>
        <end position="120"/>
    </location>
</feature>
<feature type="compositionally biased region" description="Polar residues" evidence="1">
    <location>
        <begin position="105"/>
        <end position="115"/>
    </location>
</feature>
<accession>A0A914UZ88</accession>
<proteinExistence type="predicted"/>
<evidence type="ECO:0000313" key="2">
    <source>
        <dbReference type="Proteomes" id="UP000887566"/>
    </source>
</evidence>
<feature type="region of interest" description="Disordered" evidence="1">
    <location>
        <begin position="137"/>
        <end position="159"/>
    </location>
</feature>
<dbReference type="AlphaFoldDB" id="A0A914UZ88"/>
<feature type="region of interest" description="Disordered" evidence="1">
    <location>
        <begin position="256"/>
        <end position="292"/>
    </location>
</feature>
<protein>
    <submittedName>
        <fullName evidence="3">Uncharacterized protein</fullName>
    </submittedName>
</protein>
<organism evidence="2 3">
    <name type="scientific">Plectus sambesii</name>
    <dbReference type="NCBI Taxonomy" id="2011161"/>
    <lineage>
        <taxon>Eukaryota</taxon>
        <taxon>Metazoa</taxon>
        <taxon>Ecdysozoa</taxon>
        <taxon>Nematoda</taxon>
        <taxon>Chromadorea</taxon>
        <taxon>Plectida</taxon>
        <taxon>Plectina</taxon>
        <taxon>Plectoidea</taxon>
        <taxon>Plectidae</taxon>
        <taxon>Plectus</taxon>
    </lineage>
</organism>
<evidence type="ECO:0000256" key="1">
    <source>
        <dbReference type="SAM" id="MobiDB-lite"/>
    </source>
</evidence>
<reference evidence="3" key="1">
    <citation type="submission" date="2022-11" db="UniProtKB">
        <authorList>
            <consortium name="WormBaseParasite"/>
        </authorList>
    </citation>
    <scope>IDENTIFICATION</scope>
</reference>
<dbReference type="Proteomes" id="UP000887566">
    <property type="component" value="Unplaced"/>
</dbReference>
<evidence type="ECO:0000313" key="3">
    <source>
        <dbReference type="WBParaSite" id="PSAMB.scaffold1330size32858.g12602.t1"/>
    </source>
</evidence>
<name>A0A914UZ88_9BILA</name>
<sequence>MVRHTPVRMRLYVGTIAAIFASTEFTNICKNSRFHFFPLPTVTIPSCDITYPLDALEDEYDFKAEKEAINQYRRDHDRAVENSKRIAREREEARRRREEQLAQEPPTNSPVQDQNVTSSASELSARSSVLLVASSSDSILQPSPASQPYPEPPGSQRKAPFNYLSLEDFETKGASPFDVLEMKTMDDRALLQQVLDPNGFVQPRTSPAATTAVNAAPVHVERSISIGEAPSFLNTADSNLLSSLPTTAFHALQNQPQLFPPWRPDDLSDLNVDDSSALKPSTSSPNLSKLDLQQNNGHVSYHRGHARKPSKDAVTGLSLSMESIDMNAPKRNNAQSEGISVLTAQTDQERAIVNHLAPLGYPTSLILECSRKMPSVDTRQIVNCLILVESLKQNGLDASLVLDAVLNCNMEEGK</sequence>